<dbReference type="Gene3D" id="2.60.40.1240">
    <property type="match status" value="1"/>
</dbReference>
<dbReference type="RefSeq" id="WP_262684048.1">
    <property type="nucleotide sequence ID" value="NZ_JAOQIO010000033.1"/>
</dbReference>
<proteinExistence type="predicted"/>
<name>A0ABT2UDF5_9BACL</name>
<keyword evidence="4" id="KW-1185">Reference proteome</keyword>
<evidence type="ECO:0000313" key="3">
    <source>
        <dbReference type="EMBL" id="MCU6792674.1"/>
    </source>
</evidence>
<dbReference type="InterPro" id="IPR029050">
    <property type="entry name" value="Immunoprotect_excell_Ig-like"/>
</dbReference>
<dbReference type="EMBL" id="JAOQIO010000033">
    <property type="protein sequence ID" value="MCU6792674.1"/>
    <property type="molecule type" value="Genomic_DNA"/>
</dbReference>
<accession>A0ABT2UDF5</accession>
<feature type="chain" id="PRO_5045922282" evidence="2">
    <location>
        <begin position="27"/>
        <end position="576"/>
    </location>
</feature>
<sequence length="576" mass="62769">MMNRSWKIGIAAVMLSVSLIHGEASASNTGLPSDTHDAVVTISQSQYGLVQDIQATVKSVSIEPTKEGYRIAATVRVYNGGSEKTRIPDHELRVQLSDGVEMKLDPSSNNRKALQPSEIAELVYMSVIDSSTPVQVTSLSLVKVDEYTYPKQEKVLLSLPLNDQVWYGAVNAAAKLKSLAWRETFTIPRLNSSLRYTPVGYSVQHADSGPTAVVTLLAENPGSGREIVPDFRLDARTESNTYTGKRTDTENTALEPGEKTYIYTVIPLENNVSVSSLLVMTTDMFMSSGSSTGIAIDTGKLTLFLPEGGYADPASANGSYTMGQRITLDPMSKMLDQTEVSLMELHFQQNPKEGYKTAIAKFKLINLSDKPVPMLNFETELAGSGGAAYAGARQSNMSATLNPGLSYVVSYAFHVPQTESGSSLTLKLLDTKAASPYKLVAASLQPQLQQHEGSKLLKMYPFDVNLVDWSTSTNYNASNSSYSYKIKLNLDIKQVENVVVDSGFSKLHFEVIDKLGRVLGTAEGVFTGNQQLISGTQTILTNNIQSEQFEFPIVVNVYELTETSSGHAKRLLTTLN</sequence>
<reference evidence="3 4" key="1">
    <citation type="submission" date="2022-09" db="EMBL/GenBank/DDBJ databases">
        <authorList>
            <person name="Han X.L."/>
            <person name="Wang Q."/>
            <person name="Lu T."/>
        </authorList>
    </citation>
    <scope>NUCLEOTIDE SEQUENCE [LARGE SCALE GENOMIC DNA]</scope>
    <source>
        <strain evidence="3 4">WQ 127069</strain>
    </source>
</reference>
<feature type="signal peptide" evidence="2">
    <location>
        <begin position="1"/>
        <end position="26"/>
    </location>
</feature>
<evidence type="ECO:0000256" key="1">
    <source>
        <dbReference type="ARBA" id="ARBA00022729"/>
    </source>
</evidence>
<keyword evidence="1 2" id="KW-0732">Signal</keyword>
<evidence type="ECO:0000313" key="4">
    <source>
        <dbReference type="Proteomes" id="UP001652445"/>
    </source>
</evidence>
<evidence type="ECO:0000256" key="2">
    <source>
        <dbReference type="SAM" id="SignalP"/>
    </source>
</evidence>
<comment type="caution">
    <text evidence="3">The sequence shown here is derived from an EMBL/GenBank/DDBJ whole genome shotgun (WGS) entry which is preliminary data.</text>
</comment>
<dbReference type="Proteomes" id="UP001652445">
    <property type="component" value="Unassembled WGS sequence"/>
</dbReference>
<protein>
    <submittedName>
        <fullName evidence="3">Uncharacterized protein</fullName>
    </submittedName>
</protein>
<gene>
    <name evidence="3" type="ORF">OB236_11140</name>
</gene>
<organism evidence="3 4">
    <name type="scientific">Paenibacillus baimaensis</name>
    <dbReference type="NCBI Taxonomy" id="2982185"/>
    <lineage>
        <taxon>Bacteria</taxon>
        <taxon>Bacillati</taxon>
        <taxon>Bacillota</taxon>
        <taxon>Bacilli</taxon>
        <taxon>Bacillales</taxon>
        <taxon>Paenibacillaceae</taxon>
        <taxon>Paenibacillus</taxon>
    </lineage>
</organism>